<organism evidence="2 3">
    <name type="scientific">Pyrrhoderma noxium</name>
    <dbReference type="NCBI Taxonomy" id="2282107"/>
    <lineage>
        <taxon>Eukaryota</taxon>
        <taxon>Fungi</taxon>
        <taxon>Dikarya</taxon>
        <taxon>Basidiomycota</taxon>
        <taxon>Agaricomycotina</taxon>
        <taxon>Agaricomycetes</taxon>
        <taxon>Hymenochaetales</taxon>
        <taxon>Hymenochaetaceae</taxon>
        <taxon>Pyrrhoderma</taxon>
    </lineage>
</organism>
<protein>
    <submittedName>
        <fullName evidence="2">Uncharacterized protein</fullName>
    </submittedName>
</protein>
<evidence type="ECO:0000313" key="2">
    <source>
        <dbReference type="EMBL" id="PAV21702.1"/>
    </source>
</evidence>
<gene>
    <name evidence="2" type="ORF">PNOK_0165900</name>
</gene>
<keyword evidence="1" id="KW-0472">Membrane</keyword>
<keyword evidence="3" id="KW-1185">Reference proteome</keyword>
<accession>A0A286UQ56</accession>
<keyword evidence="1" id="KW-0812">Transmembrane</keyword>
<dbReference type="OrthoDB" id="3256360at2759"/>
<feature type="transmembrane region" description="Helical" evidence="1">
    <location>
        <begin position="34"/>
        <end position="52"/>
    </location>
</feature>
<keyword evidence="1" id="KW-1133">Transmembrane helix</keyword>
<name>A0A286UQ56_9AGAM</name>
<comment type="caution">
    <text evidence="2">The sequence shown here is derived from an EMBL/GenBank/DDBJ whole genome shotgun (WGS) entry which is preliminary data.</text>
</comment>
<dbReference type="Proteomes" id="UP000217199">
    <property type="component" value="Unassembled WGS sequence"/>
</dbReference>
<dbReference type="EMBL" id="NBII01000002">
    <property type="protein sequence ID" value="PAV21702.1"/>
    <property type="molecule type" value="Genomic_DNA"/>
</dbReference>
<feature type="transmembrane region" description="Helical" evidence="1">
    <location>
        <begin position="125"/>
        <end position="144"/>
    </location>
</feature>
<dbReference type="InParanoid" id="A0A286UQ56"/>
<sequence length="204" mass="22490">MLDYLTLTSVNYVLMLRTLALYQQSKKLSVTLHTLLGTTSALVLFTGIYRIIKEQVQVAGVDGYVFCGSRFDIPQTLQMISSLSVFTFEFILVCFVLYQSAILYKEAGGKLRGIGIVTVLVGDQIAYFVALMLLTASNLIDIWLNRESKIGVIVMNIFTSPTVPCIIGSLLMFRLKEVAQRGVNGGMSISMSINIRTASTMAFS</sequence>
<feature type="transmembrane region" description="Helical" evidence="1">
    <location>
        <begin position="150"/>
        <end position="173"/>
    </location>
</feature>
<proteinExistence type="predicted"/>
<dbReference type="AlphaFoldDB" id="A0A286UQ56"/>
<evidence type="ECO:0000313" key="3">
    <source>
        <dbReference type="Proteomes" id="UP000217199"/>
    </source>
</evidence>
<evidence type="ECO:0000256" key="1">
    <source>
        <dbReference type="SAM" id="Phobius"/>
    </source>
</evidence>
<reference evidence="2 3" key="1">
    <citation type="journal article" date="2017" name="Mol. Ecol.">
        <title>Comparative and population genomic landscape of Phellinus noxius: A hypervariable fungus causing root rot in trees.</title>
        <authorList>
            <person name="Chung C.L."/>
            <person name="Lee T.J."/>
            <person name="Akiba M."/>
            <person name="Lee H.H."/>
            <person name="Kuo T.H."/>
            <person name="Liu D."/>
            <person name="Ke H.M."/>
            <person name="Yokoi T."/>
            <person name="Roa M.B."/>
            <person name="Lu M.J."/>
            <person name="Chang Y.Y."/>
            <person name="Ann P.J."/>
            <person name="Tsai J.N."/>
            <person name="Chen C.Y."/>
            <person name="Tzean S.S."/>
            <person name="Ota Y."/>
            <person name="Hattori T."/>
            <person name="Sahashi N."/>
            <person name="Liou R.F."/>
            <person name="Kikuchi T."/>
            <person name="Tsai I.J."/>
        </authorList>
    </citation>
    <scope>NUCLEOTIDE SEQUENCE [LARGE SCALE GENOMIC DNA]</scope>
    <source>
        <strain evidence="2 3">FFPRI411160</strain>
    </source>
</reference>
<feature type="transmembrane region" description="Helical" evidence="1">
    <location>
        <begin position="79"/>
        <end position="104"/>
    </location>
</feature>